<comment type="caution">
    <text evidence="3">The sequence shown here is derived from an EMBL/GenBank/DDBJ whole genome shotgun (WGS) entry which is preliminary data.</text>
</comment>
<accession>A0A6A7N7Y9</accession>
<keyword evidence="4" id="KW-1185">Reference proteome</keyword>
<dbReference type="PANTHER" id="PTHR37549">
    <property type="entry name" value="LIPOPROTEIN LPRI"/>
    <property type="match status" value="1"/>
</dbReference>
<keyword evidence="1" id="KW-0732">Signal</keyword>
<dbReference type="Proteomes" id="UP000440498">
    <property type="component" value="Unassembled WGS sequence"/>
</dbReference>
<dbReference type="Gene3D" id="1.20.1270.180">
    <property type="match status" value="1"/>
</dbReference>
<protein>
    <submittedName>
        <fullName evidence="3">DUF1311 domain-containing protein</fullName>
    </submittedName>
</protein>
<dbReference type="GO" id="GO:0005576">
    <property type="term" value="C:extracellular region"/>
    <property type="evidence" value="ECO:0007669"/>
    <property type="project" value="TreeGrafter"/>
</dbReference>
<gene>
    <name evidence="3" type="ORF">GEV02_23720</name>
</gene>
<feature type="chain" id="PRO_5025518091" evidence="1">
    <location>
        <begin position="19"/>
        <end position="266"/>
    </location>
</feature>
<sequence length="266" mass="28888">MKKLIALLALSVFTLAHAATIDWPLSYEGKSTNAFIWDKRAKALVQTHVPSKLARDVLAGLGGPPEPVFVVDKRYVSASACVPHACPEKGFFWIDTQTGQGLGADILDGALRLGSNSLSATQIPAPARRALIDWMSANDVTPVSVEFIDNRGASTSIDAAQFKPAAHFEPTAEGPSYDCKAAATRVEKTICADAALAKQDLALAKLLKEIRQGHDSIASRNELRDFQRKWLKERDTTCASAADINVCLGKQYQAQNDRLMNWIPGR</sequence>
<evidence type="ECO:0000259" key="2">
    <source>
        <dbReference type="Pfam" id="PF07007"/>
    </source>
</evidence>
<proteinExistence type="predicted"/>
<dbReference type="RefSeq" id="WP_152840431.1">
    <property type="nucleotide sequence ID" value="NZ_WHUG01000011.1"/>
</dbReference>
<name>A0A6A7N7Y9_9BURK</name>
<reference evidence="3 4" key="1">
    <citation type="submission" date="2019-10" db="EMBL/GenBank/DDBJ databases">
        <title>Two novel species isolated from a subtropical stream in China.</title>
        <authorList>
            <person name="Lu H."/>
        </authorList>
    </citation>
    <scope>NUCLEOTIDE SEQUENCE [LARGE SCALE GENOMIC DNA]</scope>
    <source>
        <strain evidence="3 4">FT29W</strain>
    </source>
</reference>
<dbReference type="InterPro" id="IPR052755">
    <property type="entry name" value="Lysozyme_Inhibitor_LprI"/>
</dbReference>
<dbReference type="AlphaFoldDB" id="A0A6A7N7Y9"/>
<evidence type="ECO:0000313" key="4">
    <source>
        <dbReference type="Proteomes" id="UP000440498"/>
    </source>
</evidence>
<feature type="domain" description="Lysozyme inhibitor LprI-like N-terminal" evidence="2">
    <location>
        <begin position="179"/>
        <end position="240"/>
    </location>
</feature>
<evidence type="ECO:0000313" key="3">
    <source>
        <dbReference type="EMBL" id="MQA41156.1"/>
    </source>
</evidence>
<dbReference type="Pfam" id="PF07007">
    <property type="entry name" value="LprI"/>
    <property type="match status" value="1"/>
</dbReference>
<feature type="signal peptide" evidence="1">
    <location>
        <begin position="1"/>
        <end position="18"/>
    </location>
</feature>
<organism evidence="3 4">
    <name type="scientific">Rugamonas aquatica</name>
    <dbReference type="NCBI Taxonomy" id="2743357"/>
    <lineage>
        <taxon>Bacteria</taxon>
        <taxon>Pseudomonadati</taxon>
        <taxon>Pseudomonadota</taxon>
        <taxon>Betaproteobacteria</taxon>
        <taxon>Burkholderiales</taxon>
        <taxon>Oxalobacteraceae</taxon>
        <taxon>Telluria group</taxon>
        <taxon>Rugamonas</taxon>
    </lineage>
</organism>
<dbReference type="EMBL" id="WHUG01000011">
    <property type="protein sequence ID" value="MQA41156.1"/>
    <property type="molecule type" value="Genomic_DNA"/>
</dbReference>
<dbReference type="PANTHER" id="PTHR37549:SF1">
    <property type="entry name" value="LIPOPROTEIN LPRI"/>
    <property type="match status" value="1"/>
</dbReference>
<evidence type="ECO:0000256" key="1">
    <source>
        <dbReference type="SAM" id="SignalP"/>
    </source>
</evidence>
<dbReference type="InterPro" id="IPR009739">
    <property type="entry name" value="LprI-like_N"/>
</dbReference>